<keyword evidence="4" id="KW-0450">Lipoyl</keyword>
<dbReference type="GO" id="GO:0031405">
    <property type="term" value="F:lipoic acid binding"/>
    <property type="evidence" value="ECO:0007669"/>
    <property type="project" value="TreeGrafter"/>
</dbReference>
<dbReference type="PROSITE" id="PS50968">
    <property type="entry name" value="BIOTINYL_LIPOYL"/>
    <property type="match status" value="1"/>
</dbReference>
<name>A0A316C970_PSESE</name>
<feature type="domain" description="Lipoyl-binding" evidence="6">
    <location>
        <begin position="2"/>
        <end position="77"/>
    </location>
</feature>
<dbReference type="InterPro" id="IPR000089">
    <property type="entry name" value="Biotin_lipoyl"/>
</dbReference>
<evidence type="ECO:0000259" key="6">
    <source>
        <dbReference type="PROSITE" id="PS50968"/>
    </source>
</evidence>
<accession>A0A316C970</accession>
<evidence type="ECO:0000256" key="3">
    <source>
        <dbReference type="ARBA" id="ARBA00022679"/>
    </source>
</evidence>
<dbReference type="SUPFAM" id="SSF51230">
    <property type="entry name" value="Single hybrid motif"/>
    <property type="match status" value="1"/>
</dbReference>
<dbReference type="PROSITE" id="PS00189">
    <property type="entry name" value="LIPOYL"/>
    <property type="match status" value="1"/>
</dbReference>
<comment type="caution">
    <text evidence="7">The sequence shown here is derived from an EMBL/GenBank/DDBJ whole genome shotgun (WGS) entry which is preliminary data.</text>
</comment>
<proteinExistence type="predicted"/>
<reference evidence="7 8" key="1">
    <citation type="submission" date="2018-05" db="EMBL/GenBank/DDBJ databases">
        <title>Genomic Encyclopedia of Type Strains, Phase IV (KMG-IV): sequencing the most valuable type-strain genomes for metagenomic binning, comparative biology and taxonomic classification.</title>
        <authorList>
            <person name="Goeker M."/>
        </authorList>
    </citation>
    <scope>NUCLEOTIDE SEQUENCE [LARGE SCALE GENOMIC DNA]</scope>
    <source>
        <strain evidence="7 8">DSM 6986</strain>
    </source>
</reference>
<comment type="subunit">
    <text evidence="2">Forms a 24-polypeptide structural core with octahedral symmetry.</text>
</comment>
<organism evidence="7 8">
    <name type="scientific">Pseudaminobacter salicylatoxidans</name>
    <dbReference type="NCBI Taxonomy" id="93369"/>
    <lineage>
        <taxon>Bacteria</taxon>
        <taxon>Pseudomonadati</taxon>
        <taxon>Pseudomonadota</taxon>
        <taxon>Alphaproteobacteria</taxon>
        <taxon>Hyphomicrobiales</taxon>
        <taxon>Phyllobacteriaceae</taxon>
        <taxon>Pseudaminobacter</taxon>
    </lineage>
</organism>
<evidence type="ECO:0000256" key="2">
    <source>
        <dbReference type="ARBA" id="ARBA00011484"/>
    </source>
</evidence>
<dbReference type="PANTHER" id="PTHR43178:SF5">
    <property type="entry name" value="LIPOAMIDE ACYLTRANSFERASE COMPONENT OF BRANCHED-CHAIN ALPHA-KETO ACID DEHYDROGENASE COMPLEX, MITOCHONDRIAL"/>
    <property type="match status" value="1"/>
</dbReference>
<dbReference type="InterPro" id="IPR003016">
    <property type="entry name" value="2-oxoA_DH_lipoyl-BS"/>
</dbReference>
<protein>
    <submittedName>
        <fullName evidence="7">Biotin-dependent enzyme</fullName>
    </submittedName>
</protein>
<keyword evidence="8" id="KW-1185">Reference proteome</keyword>
<dbReference type="CDD" id="cd06849">
    <property type="entry name" value="lipoyl_domain"/>
    <property type="match status" value="1"/>
</dbReference>
<dbReference type="Proteomes" id="UP000245396">
    <property type="component" value="Unassembled WGS sequence"/>
</dbReference>
<dbReference type="InterPro" id="IPR011053">
    <property type="entry name" value="Single_hybrid_motif"/>
</dbReference>
<dbReference type="GO" id="GO:0005737">
    <property type="term" value="C:cytoplasm"/>
    <property type="evidence" value="ECO:0007669"/>
    <property type="project" value="TreeGrafter"/>
</dbReference>
<evidence type="ECO:0000313" key="8">
    <source>
        <dbReference type="Proteomes" id="UP000245396"/>
    </source>
</evidence>
<sequence length="80" mass="8777">MIIDFQLPELGEQVSSATVTSWNKAVGERVAKDELLLEVMTEKVNVEVMSPWDGMLVEIVTDVDADVSPGVLVARFEIAD</sequence>
<dbReference type="EMBL" id="QGGG01000005">
    <property type="protein sequence ID" value="PWJ84577.1"/>
    <property type="molecule type" value="Genomic_DNA"/>
</dbReference>
<dbReference type="InterPro" id="IPR050743">
    <property type="entry name" value="2-oxoacid_DH_E2_comp"/>
</dbReference>
<dbReference type="Pfam" id="PF00364">
    <property type="entry name" value="Biotin_lipoyl"/>
    <property type="match status" value="1"/>
</dbReference>
<dbReference type="GO" id="GO:0016407">
    <property type="term" value="F:acetyltransferase activity"/>
    <property type="evidence" value="ECO:0007669"/>
    <property type="project" value="TreeGrafter"/>
</dbReference>
<keyword evidence="5" id="KW-0012">Acyltransferase</keyword>
<gene>
    <name evidence="7" type="ORF">C7441_105193</name>
</gene>
<dbReference type="PANTHER" id="PTHR43178">
    <property type="entry name" value="DIHYDROLIPOAMIDE ACETYLTRANSFERASE COMPONENT OF PYRUVATE DEHYDROGENASE COMPLEX"/>
    <property type="match status" value="1"/>
</dbReference>
<evidence type="ECO:0000256" key="1">
    <source>
        <dbReference type="ARBA" id="ARBA00001938"/>
    </source>
</evidence>
<keyword evidence="3" id="KW-0808">Transferase</keyword>
<dbReference type="Gene3D" id="2.40.50.100">
    <property type="match status" value="1"/>
</dbReference>
<evidence type="ECO:0000256" key="5">
    <source>
        <dbReference type="ARBA" id="ARBA00023315"/>
    </source>
</evidence>
<comment type="cofactor">
    <cofactor evidence="1">
        <name>(R)-lipoate</name>
        <dbReference type="ChEBI" id="CHEBI:83088"/>
    </cofactor>
</comment>
<evidence type="ECO:0000313" key="7">
    <source>
        <dbReference type="EMBL" id="PWJ84577.1"/>
    </source>
</evidence>
<evidence type="ECO:0000256" key="4">
    <source>
        <dbReference type="ARBA" id="ARBA00022823"/>
    </source>
</evidence>
<dbReference type="AlphaFoldDB" id="A0A316C970"/>